<comment type="caution">
    <text evidence="1">The sequence shown here is derived from an EMBL/GenBank/DDBJ whole genome shotgun (WGS) entry which is preliminary data.</text>
</comment>
<evidence type="ECO:0000313" key="2">
    <source>
        <dbReference type="Proteomes" id="UP000518887"/>
    </source>
</evidence>
<gene>
    <name evidence="1" type="ORF">HNP76_001929</name>
</gene>
<dbReference type="Proteomes" id="UP000518887">
    <property type="component" value="Unassembled WGS sequence"/>
</dbReference>
<accession>A0A7W8LMQ5</accession>
<reference evidence="1 2" key="1">
    <citation type="submission" date="2020-08" db="EMBL/GenBank/DDBJ databases">
        <title>Genomic Encyclopedia of Type Strains, Phase IV (KMG-IV): sequencing the most valuable type-strain genomes for metagenomic binning, comparative biology and taxonomic classification.</title>
        <authorList>
            <person name="Goeker M."/>
        </authorList>
    </citation>
    <scope>NUCLEOTIDE SEQUENCE [LARGE SCALE GENOMIC DNA]</scope>
    <source>
        <strain evidence="1 2">DSM 103462</strain>
    </source>
</reference>
<sequence>MGSYFGTTGMWYKNGTFYELKTTHVEFFLQNPEKLGFTQEEKERLCIEHGFPADAKTCSEQSPQRTDFLLEVMKRGAVRIRFYGEKTSVQCYDKDNSHCFEELKNCVIDGLGKCFGESITVMDTRGWGDNINSYGFGTQIKDFIAFSNHKANWNYIPE</sequence>
<dbReference type="RefSeq" id="WP_184659928.1">
    <property type="nucleotide sequence ID" value="NZ_CP031518.1"/>
</dbReference>
<protein>
    <submittedName>
        <fullName evidence="1">Uncharacterized protein</fullName>
    </submittedName>
</protein>
<keyword evidence="2" id="KW-1185">Reference proteome</keyword>
<dbReference type="EMBL" id="JACHFQ010000006">
    <property type="protein sequence ID" value="MBB5226548.1"/>
    <property type="molecule type" value="Genomic_DNA"/>
</dbReference>
<dbReference type="AlphaFoldDB" id="A0A7W8LMQ5"/>
<organism evidence="1 2">
    <name type="scientific">Treponema ruminis</name>
    <dbReference type="NCBI Taxonomy" id="744515"/>
    <lineage>
        <taxon>Bacteria</taxon>
        <taxon>Pseudomonadati</taxon>
        <taxon>Spirochaetota</taxon>
        <taxon>Spirochaetia</taxon>
        <taxon>Spirochaetales</taxon>
        <taxon>Treponemataceae</taxon>
        <taxon>Treponema</taxon>
    </lineage>
</organism>
<proteinExistence type="predicted"/>
<name>A0A7W8LMQ5_9SPIR</name>
<evidence type="ECO:0000313" key="1">
    <source>
        <dbReference type="EMBL" id="MBB5226548.1"/>
    </source>
</evidence>